<feature type="region of interest" description="Disordered" evidence="1">
    <location>
        <begin position="72"/>
        <end position="138"/>
    </location>
</feature>
<organism evidence="2 3">
    <name type="scientific">Nasonia vitripennis</name>
    <name type="common">Parasitic wasp</name>
    <dbReference type="NCBI Taxonomy" id="7425"/>
    <lineage>
        <taxon>Eukaryota</taxon>
        <taxon>Metazoa</taxon>
        <taxon>Ecdysozoa</taxon>
        <taxon>Arthropoda</taxon>
        <taxon>Hexapoda</taxon>
        <taxon>Insecta</taxon>
        <taxon>Pterygota</taxon>
        <taxon>Neoptera</taxon>
        <taxon>Endopterygota</taxon>
        <taxon>Hymenoptera</taxon>
        <taxon>Apocrita</taxon>
        <taxon>Proctotrupomorpha</taxon>
        <taxon>Chalcidoidea</taxon>
        <taxon>Pteromalidae</taxon>
        <taxon>Pteromalinae</taxon>
        <taxon>Nasonia</taxon>
    </lineage>
</organism>
<dbReference type="KEGG" id="nvi:103317040"/>
<feature type="compositionally biased region" description="Polar residues" evidence="1">
    <location>
        <begin position="73"/>
        <end position="87"/>
    </location>
</feature>
<proteinExistence type="predicted"/>
<dbReference type="AlphaFoldDB" id="A0A7M7QFB5"/>
<protein>
    <submittedName>
        <fullName evidence="2">Uncharacterized protein</fullName>
    </submittedName>
</protein>
<dbReference type="Proteomes" id="UP000002358">
    <property type="component" value="Chromosome 4"/>
</dbReference>
<sequence>MLEHKRIIDVQQSLVDVPLLDGINIPDLQLNKETLETDQLLEPNEEQIPTRQGSLLAEEISVTNDEHLDAVNEQPSPVTKDSSLQESSPPPAIPTPLPALLDSPSPTRATSSPALLDTAPPATLTPVPQDSPASVQASLTTKKSSLAKVSKNSLEDQADPLAGFLKSFSKNIKEQLSGMKTTLSTKINALDVKLTVMQKDVDEIKTFIMESRQMTKNERLVAFQTFCESYDAHHFPMSSMENFDNFDSDLEGQMFDDLQQHLLCTTNTSYDLMKIITSIFKTFLSRDVIMSFTAQIKKQG</sequence>
<name>A0A7M7QFB5_NASVI</name>
<evidence type="ECO:0000256" key="1">
    <source>
        <dbReference type="SAM" id="MobiDB-lite"/>
    </source>
</evidence>
<feature type="compositionally biased region" description="Polar residues" evidence="1">
    <location>
        <begin position="126"/>
        <end position="138"/>
    </location>
</feature>
<evidence type="ECO:0000313" key="2">
    <source>
        <dbReference type="EnsemblMetazoa" id="XP_031784740"/>
    </source>
</evidence>
<keyword evidence="3" id="KW-1185">Reference proteome</keyword>
<feature type="compositionally biased region" description="Pro residues" evidence="1">
    <location>
        <begin position="88"/>
        <end position="97"/>
    </location>
</feature>
<dbReference type="RefSeq" id="XP_031784740.1">
    <property type="nucleotide sequence ID" value="XM_031928880.1"/>
</dbReference>
<reference evidence="2" key="1">
    <citation type="submission" date="2021-01" db="UniProtKB">
        <authorList>
            <consortium name="EnsemblMetazoa"/>
        </authorList>
    </citation>
    <scope>IDENTIFICATION</scope>
</reference>
<dbReference type="InParanoid" id="A0A7M7QFB5"/>
<feature type="compositionally biased region" description="Low complexity" evidence="1">
    <location>
        <begin position="98"/>
        <end position="114"/>
    </location>
</feature>
<accession>A0A7M7QFB5</accession>
<dbReference type="OrthoDB" id="10670333at2759"/>
<dbReference type="GeneID" id="103317040"/>
<dbReference type="EnsemblMetazoa" id="XM_031928880">
    <property type="protein sequence ID" value="XP_031784740"/>
    <property type="gene ID" value="LOC103317040"/>
</dbReference>
<evidence type="ECO:0000313" key="3">
    <source>
        <dbReference type="Proteomes" id="UP000002358"/>
    </source>
</evidence>